<reference evidence="1" key="1">
    <citation type="journal article" date="2021" name="Proc. Natl. Acad. Sci. U.S.A.">
        <title>A Catalog of Tens of Thousands of Viruses from Human Metagenomes Reveals Hidden Associations with Chronic Diseases.</title>
        <authorList>
            <person name="Tisza M.J."/>
            <person name="Buck C.B."/>
        </authorList>
    </citation>
    <scope>NUCLEOTIDE SEQUENCE</scope>
    <source>
        <strain evidence="1">Ctai52</strain>
    </source>
</reference>
<evidence type="ECO:0000313" key="1">
    <source>
        <dbReference type="EMBL" id="DAG05379.1"/>
    </source>
</evidence>
<protein>
    <submittedName>
        <fullName evidence="1">Uncharacterized protein</fullName>
    </submittedName>
</protein>
<sequence>MNLENELAKKEALEKAEREKIILDTLETTKKSVQLIKYQKHLLSVF</sequence>
<organism evidence="1">
    <name type="scientific">Myoviridae sp. ctai52</name>
    <dbReference type="NCBI Taxonomy" id="2825134"/>
    <lineage>
        <taxon>Viruses</taxon>
        <taxon>Duplodnaviria</taxon>
        <taxon>Heunggongvirae</taxon>
        <taxon>Uroviricota</taxon>
        <taxon>Caudoviricetes</taxon>
    </lineage>
</organism>
<name>A0A8S5VFJ6_9CAUD</name>
<proteinExistence type="predicted"/>
<accession>A0A8S5VFJ6</accession>
<dbReference type="EMBL" id="BK016258">
    <property type="protein sequence ID" value="DAG05379.1"/>
    <property type="molecule type" value="Genomic_DNA"/>
</dbReference>